<gene>
    <name evidence="5" type="primary">argD</name>
    <name evidence="6" type="ORF">QBE54_04470</name>
</gene>
<keyword evidence="2 5" id="KW-0028">Amino-acid biosynthesis</keyword>
<feature type="binding site" evidence="5">
    <location>
        <begin position="222"/>
        <end position="225"/>
    </location>
    <ligand>
        <name>pyridoxal 5'-phosphate</name>
        <dbReference type="ChEBI" id="CHEBI:597326"/>
    </ligand>
</feature>
<dbReference type="PIRSF" id="PIRSF000521">
    <property type="entry name" value="Transaminase_4ab_Lys_Orn"/>
    <property type="match status" value="1"/>
</dbReference>
<name>A0ABZ2YE31_9BACT</name>
<dbReference type="Gene3D" id="3.40.640.10">
    <property type="entry name" value="Type I PLP-dependent aspartate aminotransferase-like (Major domain)"/>
    <property type="match status" value="1"/>
</dbReference>
<dbReference type="PANTHER" id="PTHR11986">
    <property type="entry name" value="AMINOTRANSFERASE CLASS III"/>
    <property type="match status" value="1"/>
</dbReference>
<feature type="binding site" evidence="5">
    <location>
        <position position="280"/>
    </location>
    <ligand>
        <name>pyridoxal 5'-phosphate</name>
        <dbReference type="ChEBI" id="CHEBI:597326"/>
    </ligand>
</feature>
<keyword evidence="7" id="KW-1185">Reference proteome</keyword>
<dbReference type="InterPro" id="IPR004636">
    <property type="entry name" value="AcOrn/SuccOrn_fam"/>
</dbReference>
<comment type="subunit">
    <text evidence="5">Homodimer.</text>
</comment>
<protein>
    <recommendedName>
        <fullName evidence="5">Acetylornithine aminotransferase</fullName>
        <shortName evidence="5">ACOAT</shortName>
        <ecNumber evidence="5">2.6.1.11</ecNumber>
    </recommendedName>
</protein>
<dbReference type="HAMAP" id="MF_01107">
    <property type="entry name" value="ArgD_aminotrans_3"/>
    <property type="match status" value="1"/>
</dbReference>
<dbReference type="Proteomes" id="UP001461341">
    <property type="component" value="Chromosome"/>
</dbReference>
<comment type="cofactor">
    <cofactor evidence="5">
        <name>pyridoxal 5'-phosphate</name>
        <dbReference type="ChEBI" id="CHEBI:597326"/>
    </cofactor>
    <text evidence="5">Binds 1 pyridoxal phosphate per subunit.</text>
</comment>
<dbReference type="Gene3D" id="3.90.1150.10">
    <property type="entry name" value="Aspartate Aminotransferase, domain 1"/>
    <property type="match status" value="1"/>
</dbReference>
<dbReference type="EMBL" id="CP121689">
    <property type="protein sequence ID" value="WZL77228.1"/>
    <property type="molecule type" value="Genomic_DNA"/>
</dbReference>
<proteinExistence type="inferred from homology"/>
<dbReference type="InterPro" id="IPR050103">
    <property type="entry name" value="Class-III_PLP-dep_AT"/>
</dbReference>
<dbReference type="EC" id="2.6.1.11" evidence="5"/>
<sequence length="396" mass="44070">MNSEYYFEKEKKYHLGVYRRSPVVFVSGEGPYLFDLEGEKYLDFLAGIAVNVLGYSFPPLVKAIQEEAAKLLHTSNLFYTLPQIELAERLIKISGLSKAFFVNSGAEANEVAMKVARFYGRRKHKKRFKFISFERSFHGRTLLTLAATGQKKFHQDLEPLPLGIAYAKLNDLQSVLEILDDEVCAIIVEPVQGEGGVYPSSKEFLQGLRELCDREDILLIFDEVQCGMGRTGSFFAFQHFGVKPDLVTLAKGLGGGLPIGCCLLDEKVLPFLHPGDQGSTFGGNPVCARSACVVCDEVSKESFLKKVGEKGDYLKKELEGLQKKYPGLIKEVRGVGLMWGIEIPGRAKEAAQKLFESKVLVNACNDDVVRLLPPLIIEEEHIDLVVNALDKILATW</sequence>
<evidence type="ECO:0000256" key="5">
    <source>
        <dbReference type="HAMAP-Rule" id="MF_01107"/>
    </source>
</evidence>
<dbReference type="InterPro" id="IPR005814">
    <property type="entry name" value="Aminotrans_3"/>
</dbReference>
<accession>A0ABZ2YE31</accession>
<comment type="similarity">
    <text evidence="5">Belongs to the class-III pyridoxal-phosphate-dependent aminotransferase family. ArgD subfamily.</text>
</comment>
<feature type="binding site" evidence="5">
    <location>
        <position position="279"/>
    </location>
    <ligand>
        <name>N(2)-acetyl-L-ornithine</name>
        <dbReference type="ChEBI" id="CHEBI:57805"/>
    </ligand>
</feature>
<keyword evidence="4 5" id="KW-0663">Pyridoxal phosphate</keyword>
<dbReference type="SUPFAM" id="SSF53383">
    <property type="entry name" value="PLP-dependent transferases"/>
    <property type="match status" value="1"/>
</dbReference>
<keyword evidence="5" id="KW-0055">Arginine biosynthesis</keyword>
<evidence type="ECO:0000313" key="6">
    <source>
        <dbReference type="EMBL" id="WZL77228.1"/>
    </source>
</evidence>
<dbReference type="Pfam" id="PF00202">
    <property type="entry name" value="Aminotran_3"/>
    <property type="match status" value="1"/>
</dbReference>
<evidence type="ECO:0000256" key="1">
    <source>
        <dbReference type="ARBA" id="ARBA00022576"/>
    </source>
</evidence>
<feature type="binding site" evidence="5">
    <location>
        <position position="137"/>
    </location>
    <ligand>
        <name>pyridoxal 5'-phosphate</name>
        <dbReference type="ChEBI" id="CHEBI:597326"/>
    </ligand>
</feature>
<dbReference type="PROSITE" id="PS00600">
    <property type="entry name" value="AA_TRANSFER_CLASS_3"/>
    <property type="match status" value="1"/>
</dbReference>
<evidence type="ECO:0000256" key="3">
    <source>
        <dbReference type="ARBA" id="ARBA00022679"/>
    </source>
</evidence>
<evidence type="ECO:0000256" key="2">
    <source>
        <dbReference type="ARBA" id="ARBA00022605"/>
    </source>
</evidence>
<feature type="binding site" evidence="5">
    <location>
        <begin position="105"/>
        <end position="106"/>
    </location>
    <ligand>
        <name>pyridoxal 5'-phosphate</name>
        <dbReference type="ChEBI" id="CHEBI:597326"/>
    </ligand>
</feature>
<evidence type="ECO:0000256" key="4">
    <source>
        <dbReference type="ARBA" id="ARBA00022898"/>
    </source>
</evidence>
<dbReference type="InterPro" id="IPR015422">
    <property type="entry name" value="PyrdxlP-dep_Trfase_small"/>
</dbReference>
<dbReference type="GO" id="GO:0008483">
    <property type="term" value="F:transaminase activity"/>
    <property type="evidence" value="ECO:0007669"/>
    <property type="project" value="UniProtKB-KW"/>
</dbReference>
<keyword evidence="5" id="KW-0963">Cytoplasm</keyword>
<comment type="subcellular location">
    <subcellularLocation>
        <location evidence="5">Cytoplasm</location>
    </subcellularLocation>
</comment>
<reference evidence="6 7" key="1">
    <citation type="submission" date="2023-03" db="EMBL/GenBank/DDBJ databases">
        <title>Novel Species.</title>
        <authorList>
            <person name="Ma S."/>
        </authorList>
    </citation>
    <scope>NUCLEOTIDE SEQUENCE [LARGE SCALE GENOMIC DNA]</scope>
    <source>
        <strain evidence="6 7">B11</strain>
    </source>
</reference>
<dbReference type="InterPro" id="IPR015424">
    <property type="entry name" value="PyrdxlP-dep_Trfase"/>
</dbReference>
<keyword evidence="1 5" id="KW-0032">Aminotransferase</keyword>
<keyword evidence="3 5" id="KW-0808">Transferase</keyword>
<feature type="modified residue" description="N6-(pyridoxal phosphate)lysine" evidence="5">
    <location>
        <position position="251"/>
    </location>
</feature>
<feature type="binding site" evidence="5">
    <location>
        <position position="140"/>
    </location>
    <ligand>
        <name>N(2)-acetyl-L-ornithine</name>
        <dbReference type="ChEBI" id="CHEBI:57805"/>
    </ligand>
</feature>
<dbReference type="InterPro" id="IPR049704">
    <property type="entry name" value="Aminotrans_3_PPA_site"/>
</dbReference>
<dbReference type="NCBIfam" id="NF002325">
    <property type="entry name" value="PRK01278.1"/>
    <property type="match status" value="1"/>
</dbReference>
<comment type="catalytic activity">
    <reaction evidence="5">
        <text>N(2)-acetyl-L-ornithine + 2-oxoglutarate = N-acetyl-L-glutamate 5-semialdehyde + L-glutamate</text>
        <dbReference type="Rhea" id="RHEA:18049"/>
        <dbReference type="ChEBI" id="CHEBI:16810"/>
        <dbReference type="ChEBI" id="CHEBI:29123"/>
        <dbReference type="ChEBI" id="CHEBI:29985"/>
        <dbReference type="ChEBI" id="CHEBI:57805"/>
        <dbReference type="EC" id="2.6.1.11"/>
    </reaction>
</comment>
<organism evidence="6 7">
    <name type="scientific">Thermatribacter velox</name>
    <dbReference type="NCBI Taxonomy" id="3039681"/>
    <lineage>
        <taxon>Bacteria</taxon>
        <taxon>Pseudomonadati</taxon>
        <taxon>Atribacterota</taxon>
        <taxon>Atribacteria</taxon>
        <taxon>Atribacterales</taxon>
        <taxon>Thermatribacteraceae</taxon>
        <taxon>Thermatribacter</taxon>
    </lineage>
</organism>
<dbReference type="NCBIfam" id="TIGR00707">
    <property type="entry name" value="argD"/>
    <property type="match status" value="1"/>
</dbReference>
<dbReference type="InterPro" id="IPR015421">
    <property type="entry name" value="PyrdxlP-dep_Trfase_major"/>
</dbReference>
<evidence type="ECO:0000313" key="7">
    <source>
        <dbReference type="Proteomes" id="UP001461341"/>
    </source>
</evidence>
<comment type="pathway">
    <text evidence="5">Amino-acid biosynthesis; L-arginine biosynthesis; N(2)-acetyl-L-ornithine from L-glutamate: step 4/4.</text>
</comment>
<comment type="miscellaneous">
    <text evidence="5">May also have succinyldiaminopimelate aminotransferase activity, thus carrying out the corresponding step in lysine biosynthesis.</text>
</comment>
<dbReference type="CDD" id="cd00610">
    <property type="entry name" value="OAT_like"/>
    <property type="match status" value="1"/>
</dbReference>
<dbReference type="PANTHER" id="PTHR11986:SF79">
    <property type="entry name" value="ACETYLORNITHINE AMINOTRANSFERASE, MITOCHONDRIAL"/>
    <property type="match status" value="1"/>
</dbReference>